<dbReference type="PANTHER" id="PTHR23530">
    <property type="entry name" value="TRANSPORT PROTEIN-RELATED"/>
    <property type="match status" value="1"/>
</dbReference>
<evidence type="ECO:0000256" key="2">
    <source>
        <dbReference type="ARBA" id="ARBA00022692"/>
    </source>
</evidence>
<feature type="transmembrane region" description="Helical" evidence="5">
    <location>
        <begin position="370"/>
        <end position="391"/>
    </location>
</feature>
<keyword evidence="3 5" id="KW-1133">Transmembrane helix</keyword>
<dbReference type="RefSeq" id="WP_185277793.1">
    <property type="nucleotide sequence ID" value="NZ_CP043641.1"/>
</dbReference>
<evidence type="ECO:0000256" key="4">
    <source>
        <dbReference type="ARBA" id="ARBA00023136"/>
    </source>
</evidence>
<evidence type="ECO:0000256" key="3">
    <source>
        <dbReference type="ARBA" id="ARBA00022989"/>
    </source>
</evidence>
<dbReference type="EMBL" id="CP043641">
    <property type="protein sequence ID" value="QNE34618.1"/>
    <property type="molecule type" value="Genomic_DNA"/>
</dbReference>
<evidence type="ECO:0000256" key="1">
    <source>
        <dbReference type="ARBA" id="ARBA00004651"/>
    </source>
</evidence>
<proteinExistence type="predicted"/>
<feature type="transmembrane region" description="Helical" evidence="5">
    <location>
        <begin position="339"/>
        <end position="358"/>
    </location>
</feature>
<evidence type="ECO:0000256" key="5">
    <source>
        <dbReference type="SAM" id="Phobius"/>
    </source>
</evidence>
<dbReference type="AlphaFoldDB" id="A0A7G6Y803"/>
<dbReference type="KEGG" id="lse:F1C12_05430"/>
<dbReference type="Pfam" id="PF07690">
    <property type="entry name" value="MFS_1"/>
    <property type="match status" value="1"/>
</dbReference>
<dbReference type="GO" id="GO:0022857">
    <property type="term" value="F:transmembrane transporter activity"/>
    <property type="evidence" value="ECO:0007669"/>
    <property type="project" value="InterPro"/>
</dbReference>
<feature type="domain" description="Major facilitator superfamily (MFS) profile" evidence="6">
    <location>
        <begin position="1"/>
        <end position="398"/>
    </location>
</feature>
<dbReference type="SUPFAM" id="SSF103473">
    <property type="entry name" value="MFS general substrate transporter"/>
    <property type="match status" value="1"/>
</dbReference>
<evidence type="ECO:0000313" key="7">
    <source>
        <dbReference type="EMBL" id="QNE34618.1"/>
    </source>
</evidence>
<keyword evidence="2 5" id="KW-0812">Transmembrane</keyword>
<feature type="transmembrane region" description="Helical" evidence="5">
    <location>
        <begin position="220"/>
        <end position="239"/>
    </location>
</feature>
<sequence>MSERLKHRTTRSLIVKVWVLTGTVAVADFIFGATFVTLMGQRGLGAALVGGLLSLTAVTALLIETPSGAWGDRFGHKRLVSCGLALWGAGLLVFSVASNPAVFAAAILLWSGGLALYSGASTALLVNTLNSEGLSHHGEHAIRGSETIRWASAALGAVLVALAGWAMADGVSIAISGGLLVTAAVWVTFTWPDSPRRSGSPIGRSMQRGVRYILSRKGRLLLALSVLAAIDLAIVILTWQPMTVDVVGFDAGLLGIVLLVLTLSTAAGAWTTRWTRRCSPEVVVGATLSIVNASLALVLLGAVGAIVAYVLAEFLIGIALTTLAVWAQATFPDSIRATATSLVGSATGVTMAITNGLMGQLWQALGLTSAVAWSAGVLVALLGSVGTLAAVTRSASRSANQGTT</sequence>
<organism evidence="7 8">
    <name type="scientific">Leifsonia shinshuensis</name>
    <dbReference type="NCBI Taxonomy" id="150026"/>
    <lineage>
        <taxon>Bacteria</taxon>
        <taxon>Bacillati</taxon>
        <taxon>Actinomycetota</taxon>
        <taxon>Actinomycetes</taxon>
        <taxon>Micrococcales</taxon>
        <taxon>Microbacteriaceae</taxon>
        <taxon>Leifsonia</taxon>
    </lineage>
</organism>
<dbReference type="InterPro" id="IPR036259">
    <property type="entry name" value="MFS_trans_sf"/>
</dbReference>
<reference evidence="8" key="1">
    <citation type="submission" date="2019-09" db="EMBL/GenBank/DDBJ databases">
        <title>Antimicrobial potential of Antarctic Bacteria.</title>
        <authorList>
            <person name="Benaud N."/>
            <person name="Edwards R.J."/>
            <person name="Ferrari B.C."/>
        </authorList>
    </citation>
    <scope>NUCLEOTIDE SEQUENCE [LARGE SCALE GENOMIC DNA]</scope>
    <source>
        <strain evidence="8">INR9</strain>
    </source>
</reference>
<dbReference type="PANTHER" id="PTHR23530:SF1">
    <property type="entry name" value="PERMEASE, MAJOR FACILITATOR SUPERFAMILY-RELATED"/>
    <property type="match status" value="1"/>
</dbReference>
<evidence type="ECO:0000313" key="8">
    <source>
        <dbReference type="Proteomes" id="UP000515511"/>
    </source>
</evidence>
<protein>
    <submittedName>
        <fullName evidence="7">MFS transporter</fullName>
    </submittedName>
</protein>
<feature type="transmembrane region" description="Helical" evidence="5">
    <location>
        <begin position="251"/>
        <end position="270"/>
    </location>
</feature>
<accession>A0A7G6Y803</accession>
<feature type="transmembrane region" description="Helical" evidence="5">
    <location>
        <begin position="12"/>
        <end position="38"/>
    </location>
</feature>
<dbReference type="InterPro" id="IPR011701">
    <property type="entry name" value="MFS"/>
</dbReference>
<comment type="subcellular location">
    <subcellularLocation>
        <location evidence="1">Cell membrane</location>
        <topology evidence="1">Multi-pass membrane protein</topology>
    </subcellularLocation>
</comment>
<dbReference type="Gene3D" id="1.20.1250.20">
    <property type="entry name" value="MFS general substrate transporter like domains"/>
    <property type="match status" value="1"/>
</dbReference>
<feature type="transmembrane region" description="Helical" evidence="5">
    <location>
        <begin position="173"/>
        <end position="191"/>
    </location>
</feature>
<gene>
    <name evidence="7" type="ORF">F1C12_05430</name>
</gene>
<feature type="transmembrane region" description="Helical" evidence="5">
    <location>
        <begin position="79"/>
        <end position="97"/>
    </location>
</feature>
<dbReference type="GO" id="GO:0005886">
    <property type="term" value="C:plasma membrane"/>
    <property type="evidence" value="ECO:0007669"/>
    <property type="project" value="UniProtKB-SubCell"/>
</dbReference>
<name>A0A7G6Y803_9MICO</name>
<feature type="transmembrane region" description="Helical" evidence="5">
    <location>
        <begin position="147"/>
        <end position="167"/>
    </location>
</feature>
<evidence type="ECO:0000259" key="6">
    <source>
        <dbReference type="PROSITE" id="PS50850"/>
    </source>
</evidence>
<feature type="transmembrane region" description="Helical" evidence="5">
    <location>
        <begin position="306"/>
        <end position="327"/>
    </location>
</feature>
<feature type="transmembrane region" description="Helical" evidence="5">
    <location>
        <begin position="282"/>
        <end position="300"/>
    </location>
</feature>
<feature type="transmembrane region" description="Helical" evidence="5">
    <location>
        <begin position="103"/>
        <end position="126"/>
    </location>
</feature>
<dbReference type="Proteomes" id="UP000515511">
    <property type="component" value="Chromosome"/>
</dbReference>
<dbReference type="InterPro" id="IPR020846">
    <property type="entry name" value="MFS_dom"/>
</dbReference>
<dbReference type="InterPro" id="IPR053160">
    <property type="entry name" value="MFS_DHA3_Transporter"/>
</dbReference>
<dbReference type="PROSITE" id="PS50850">
    <property type="entry name" value="MFS"/>
    <property type="match status" value="1"/>
</dbReference>
<keyword evidence="4 5" id="KW-0472">Membrane</keyword>
<feature type="transmembrane region" description="Helical" evidence="5">
    <location>
        <begin position="44"/>
        <end position="63"/>
    </location>
</feature>